<comment type="caution">
    <text evidence="1">The sequence shown here is derived from an EMBL/GenBank/DDBJ whole genome shotgun (WGS) entry which is preliminary data.</text>
</comment>
<keyword evidence="2" id="KW-1185">Reference proteome</keyword>
<name>A0A016TCV8_9BILA</name>
<accession>A0A016TCV8</accession>
<dbReference type="AlphaFoldDB" id="A0A016TCV8"/>
<evidence type="ECO:0000313" key="2">
    <source>
        <dbReference type="Proteomes" id="UP000024635"/>
    </source>
</evidence>
<dbReference type="Proteomes" id="UP000024635">
    <property type="component" value="Unassembled WGS sequence"/>
</dbReference>
<reference evidence="2" key="1">
    <citation type="journal article" date="2015" name="Nat. Genet.">
        <title>The genome and transcriptome of the zoonotic hookworm Ancylostoma ceylanicum identify infection-specific gene families.</title>
        <authorList>
            <person name="Schwarz E.M."/>
            <person name="Hu Y."/>
            <person name="Antoshechkin I."/>
            <person name="Miller M.M."/>
            <person name="Sternberg P.W."/>
            <person name="Aroian R.V."/>
        </authorList>
    </citation>
    <scope>NUCLEOTIDE SEQUENCE</scope>
    <source>
        <strain evidence="2">HY135</strain>
    </source>
</reference>
<organism evidence="1 2">
    <name type="scientific">Ancylostoma ceylanicum</name>
    <dbReference type="NCBI Taxonomy" id="53326"/>
    <lineage>
        <taxon>Eukaryota</taxon>
        <taxon>Metazoa</taxon>
        <taxon>Ecdysozoa</taxon>
        <taxon>Nematoda</taxon>
        <taxon>Chromadorea</taxon>
        <taxon>Rhabditida</taxon>
        <taxon>Rhabditina</taxon>
        <taxon>Rhabditomorpha</taxon>
        <taxon>Strongyloidea</taxon>
        <taxon>Ancylostomatidae</taxon>
        <taxon>Ancylostomatinae</taxon>
        <taxon>Ancylostoma</taxon>
    </lineage>
</organism>
<gene>
    <name evidence="1" type="primary">Acey_s0112.g273</name>
    <name evidence="1" type="ORF">Y032_0112g273</name>
</gene>
<protein>
    <submittedName>
        <fullName evidence="1">Uncharacterized protein</fullName>
    </submittedName>
</protein>
<proteinExistence type="predicted"/>
<sequence>MLKYSELRTAVDKGRDHGAAFMGRDAGCKPALVVCFCLQQRTRVPCRTRQPAPVWGVSVSLSKNAAPRSRLLSMAVWSSL</sequence>
<evidence type="ECO:0000313" key="1">
    <source>
        <dbReference type="EMBL" id="EYC00814.1"/>
    </source>
</evidence>
<dbReference type="EMBL" id="JARK01001448">
    <property type="protein sequence ID" value="EYC00814.1"/>
    <property type="molecule type" value="Genomic_DNA"/>
</dbReference>